<dbReference type="STRING" id="1802624.A2982_03620"/>
<comment type="caution">
    <text evidence="1">The sequence shown here is derived from an EMBL/GenBank/DDBJ whole genome shotgun (WGS) entry which is preliminary data.</text>
</comment>
<name>A0A1F4V2K9_UNCKA</name>
<evidence type="ECO:0000313" key="1">
    <source>
        <dbReference type="EMBL" id="OGC51392.1"/>
    </source>
</evidence>
<evidence type="ECO:0008006" key="3">
    <source>
        <dbReference type="Google" id="ProtNLM"/>
    </source>
</evidence>
<proteinExistence type="predicted"/>
<dbReference type="Proteomes" id="UP000178771">
    <property type="component" value="Unassembled WGS sequence"/>
</dbReference>
<dbReference type="AlphaFoldDB" id="A0A1F4V2K9"/>
<organism evidence="1 2">
    <name type="scientific">candidate division WWE3 bacterium RIFCSPLOWO2_01_FULL_39_13</name>
    <dbReference type="NCBI Taxonomy" id="1802624"/>
    <lineage>
        <taxon>Bacteria</taxon>
        <taxon>Katanobacteria</taxon>
    </lineage>
</organism>
<dbReference type="EMBL" id="MEVH01000023">
    <property type="protein sequence ID" value="OGC51392.1"/>
    <property type="molecule type" value="Genomic_DNA"/>
</dbReference>
<gene>
    <name evidence="1" type="ORF">A2982_03620</name>
</gene>
<sequence length="145" mass="16531">MKIVICGSMAFAQDMLNTKQLLEKRGHKIILPEGTEEYCKGKLKKLAKGWGTVEGAKRKIDNNLIKKHYNEIKRSDAILVINKNKSGIKNYIGGNSFLEMGYAYVLNKRIYTLNDIPENLPIFYQELVAMQPISLNGNLKRIKDD</sequence>
<evidence type="ECO:0000313" key="2">
    <source>
        <dbReference type="Proteomes" id="UP000178771"/>
    </source>
</evidence>
<accession>A0A1F4V2K9</accession>
<protein>
    <recommendedName>
        <fullName evidence="3">Maf-like protein</fullName>
    </recommendedName>
</protein>
<reference evidence="1 2" key="1">
    <citation type="journal article" date="2016" name="Nat. Commun.">
        <title>Thousands of microbial genomes shed light on interconnected biogeochemical processes in an aquifer system.</title>
        <authorList>
            <person name="Anantharaman K."/>
            <person name="Brown C.T."/>
            <person name="Hug L.A."/>
            <person name="Sharon I."/>
            <person name="Castelle C.J."/>
            <person name="Probst A.J."/>
            <person name="Thomas B.C."/>
            <person name="Singh A."/>
            <person name="Wilkins M.J."/>
            <person name="Karaoz U."/>
            <person name="Brodie E.L."/>
            <person name="Williams K.H."/>
            <person name="Hubbard S.S."/>
            <person name="Banfield J.F."/>
        </authorList>
    </citation>
    <scope>NUCLEOTIDE SEQUENCE [LARGE SCALE GENOMIC DNA]</scope>
</reference>